<proteinExistence type="predicted"/>
<comment type="caution">
    <text evidence="1">The sequence shown here is derived from an EMBL/GenBank/DDBJ whole genome shotgun (WGS) entry which is preliminary data.</text>
</comment>
<name>A0A409Y422_9AGAR</name>
<organism evidence="1 2">
    <name type="scientific">Gymnopilus dilepis</name>
    <dbReference type="NCBI Taxonomy" id="231916"/>
    <lineage>
        <taxon>Eukaryota</taxon>
        <taxon>Fungi</taxon>
        <taxon>Dikarya</taxon>
        <taxon>Basidiomycota</taxon>
        <taxon>Agaricomycotina</taxon>
        <taxon>Agaricomycetes</taxon>
        <taxon>Agaricomycetidae</taxon>
        <taxon>Agaricales</taxon>
        <taxon>Agaricineae</taxon>
        <taxon>Hymenogastraceae</taxon>
        <taxon>Gymnopilus</taxon>
    </lineage>
</organism>
<evidence type="ECO:0000313" key="2">
    <source>
        <dbReference type="Proteomes" id="UP000284706"/>
    </source>
</evidence>
<dbReference type="InParanoid" id="A0A409Y422"/>
<keyword evidence="2" id="KW-1185">Reference proteome</keyword>
<evidence type="ECO:0000313" key="1">
    <source>
        <dbReference type="EMBL" id="PPQ97794.1"/>
    </source>
</evidence>
<dbReference type="Proteomes" id="UP000284706">
    <property type="component" value="Unassembled WGS sequence"/>
</dbReference>
<accession>A0A409Y422</accession>
<reference evidence="1 2" key="1">
    <citation type="journal article" date="2018" name="Evol. Lett.">
        <title>Horizontal gene cluster transfer increased hallucinogenic mushroom diversity.</title>
        <authorList>
            <person name="Reynolds H.T."/>
            <person name="Vijayakumar V."/>
            <person name="Gluck-Thaler E."/>
            <person name="Korotkin H.B."/>
            <person name="Matheny P.B."/>
            <person name="Slot J.C."/>
        </authorList>
    </citation>
    <scope>NUCLEOTIDE SEQUENCE [LARGE SCALE GENOMIC DNA]</scope>
    <source>
        <strain evidence="1 2">SRW20</strain>
    </source>
</reference>
<protein>
    <submittedName>
        <fullName evidence="1">Uncharacterized protein</fullName>
    </submittedName>
</protein>
<gene>
    <name evidence="1" type="ORF">CVT26_012842</name>
</gene>
<dbReference type="EMBL" id="NHYE01001194">
    <property type="protein sequence ID" value="PPQ97794.1"/>
    <property type="molecule type" value="Genomic_DNA"/>
</dbReference>
<dbReference type="AlphaFoldDB" id="A0A409Y422"/>
<sequence>MSNFGHLDTLIVISRISVGGVGDSGAGVKCVCTSGNFLHLVRYFSIRSAASSSAKHRACADGKAFEVASVGRGEIEDPEEVGDCDEEPASACCLFGGYGRVDCSIDTDDGEDACEGREDCYLFSECWTRVVLVHAGADDDLEYEEGDPGLNYNCKP</sequence>